<organism evidence="2 3">
    <name type="scientific">Trichonephila clavipes</name>
    <name type="common">Golden silk orbweaver</name>
    <name type="synonym">Nephila clavipes</name>
    <dbReference type="NCBI Taxonomy" id="2585209"/>
    <lineage>
        <taxon>Eukaryota</taxon>
        <taxon>Metazoa</taxon>
        <taxon>Ecdysozoa</taxon>
        <taxon>Arthropoda</taxon>
        <taxon>Chelicerata</taxon>
        <taxon>Arachnida</taxon>
        <taxon>Araneae</taxon>
        <taxon>Araneomorphae</taxon>
        <taxon>Entelegynae</taxon>
        <taxon>Araneoidea</taxon>
        <taxon>Nephilidae</taxon>
        <taxon>Trichonephila</taxon>
    </lineage>
</organism>
<reference evidence="2" key="1">
    <citation type="submission" date="2020-08" db="EMBL/GenBank/DDBJ databases">
        <title>Multicomponent nature underlies the extraordinary mechanical properties of spider dragline silk.</title>
        <authorList>
            <person name="Kono N."/>
            <person name="Nakamura H."/>
            <person name="Mori M."/>
            <person name="Yoshida Y."/>
            <person name="Ohtoshi R."/>
            <person name="Malay A.D."/>
            <person name="Moran D.A.P."/>
            <person name="Tomita M."/>
            <person name="Numata K."/>
            <person name="Arakawa K."/>
        </authorList>
    </citation>
    <scope>NUCLEOTIDE SEQUENCE</scope>
</reference>
<dbReference type="EMBL" id="BMAU01021410">
    <property type="protein sequence ID" value="GFY33345.1"/>
    <property type="molecule type" value="Genomic_DNA"/>
</dbReference>
<evidence type="ECO:0000256" key="1">
    <source>
        <dbReference type="SAM" id="MobiDB-lite"/>
    </source>
</evidence>
<protein>
    <submittedName>
        <fullName evidence="2">Uncharacterized protein</fullName>
    </submittedName>
</protein>
<gene>
    <name evidence="2" type="ORF">TNCV_1897971</name>
</gene>
<proteinExistence type="predicted"/>
<dbReference type="AlphaFoldDB" id="A0A8X7BJB4"/>
<name>A0A8X7BJB4_TRICX</name>
<comment type="caution">
    <text evidence="2">The sequence shown here is derived from an EMBL/GenBank/DDBJ whole genome shotgun (WGS) entry which is preliminary data.</text>
</comment>
<feature type="region of interest" description="Disordered" evidence="1">
    <location>
        <begin position="89"/>
        <end position="110"/>
    </location>
</feature>
<keyword evidence="3" id="KW-1185">Reference proteome</keyword>
<dbReference type="Proteomes" id="UP000887159">
    <property type="component" value="Unassembled WGS sequence"/>
</dbReference>
<evidence type="ECO:0000313" key="2">
    <source>
        <dbReference type="EMBL" id="GFY33345.1"/>
    </source>
</evidence>
<sequence length="110" mass="12986">MTLRLRTKTALLSRERLDFLDTTYIDEELMAGLESSWLLWQPIQAKTLEEQNQNNLTAEELKVKQQKAEERRQNILEEKCRIARQAQKMFSKNDESLQNEDGEEKENKAS</sequence>
<accession>A0A8X7BJB4</accession>
<evidence type="ECO:0000313" key="3">
    <source>
        <dbReference type="Proteomes" id="UP000887159"/>
    </source>
</evidence>